<evidence type="ECO:0000313" key="3">
    <source>
        <dbReference type="Proteomes" id="UP000663846"/>
    </source>
</evidence>
<feature type="compositionally biased region" description="Low complexity" evidence="1">
    <location>
        <begin position="13"/>
        <end position="29"/>
    </location>
</feature>
<dbReference type="EMBL" id="CAJMWS010000301">
    <property type="protein sequence ID" value="CAE6398294.1"/>
    <property type="molecule type" value="Genomic_DNA"/>
</dbReference>
<protein>
    <submittedName>
        <fullName evidence="2">Uncharacterized protein</fullName>
    </submittedName>
</protein>
<evidence type="ECO:0000313" key="2">
    <source>
        <dbReference type="EMBL" id="CAE6398294.1"/>
    </source>
</evidence>
<feature type="region of interest" description="Disordered" evidence="1">
    <location>
        <begin position="137"/>
        <end position="212"/>
    </location>
</feature>
<dbReference type="AlphaFoldDB" id="A0A8H3A250"/>
<accession>A0A8H3A250</accession>
<feature type="region of interest" description="Disordered" evidence="1">
    <location>
        <begin position="1"/>
        <end position="29"/>
    </location>
</feature>
<dbReference type="Proteomes" id="UP000663846">
    <property type="component" value="Unassembled WGS sequence"/>
</dbReference>
<reference evidence="2" key="1">
    <citation type="submission" date="2021-01" db="EMBL/GenBank/DDBJ databases">
        <authorList>
            <person name="Kaushik A."/>
        </authorList>
    </citation>
    <scope>NUCLEOTIDE SEQUENCE</scope>
    <source>
        <strain evidence="2">AG1-1C</strain>
    </source>
</reference>
<comment type="caution">
    <text evidence="2">The sequence shown here is derived from an EMBL/GenBank/DDBJ whole genome shotgun (WGS) entry which is preliminary data.</text>
</comment>
<evidence type="ECO:0000256" key="1">
    <source>
        <dbReference type="SAM" id="MobiDB-lite"/>
    </source>
</evidence>
<proteinExistence type="predicted"/>
<feature type="compositionally biased region" description="Low complexity" evidence="1">
    <location>
        <begin position="160"/>
        <end position="183"/>
    </location>
</feature>
<name>A0A8H3A250_9AGAM</name>
<gene>
    <name evidence="2" type="ORF">RDB_LOCUS53129</name>
</gene>
<sequence>MDMVSETRVSVCTNPSTNPSTSTSINIKSNTSSRRILIPRLRSPSSSNLSSSLGYMANNRTDRHLHSARVPGLAGTLHTYKMRTVHMVRLDSELEELADSIGMYMTRAHTPTRHLGSTILIIMEELVGFLLVLAATNSPSPLPDNNPKTSSRTRAHNRPSRNNSRNSRSNPSSNSSLRTSSSREGIQCHTITHRTIRTSISANPRPVMLSHL</sequence>
<organism evidence="2 3">
    <name type="scientific">Rhizoctonia solani</name>
    <dbReference type="NCBI Taxonomy" id="456999"/>
    <lineage>
        <taxon>Eukaryota</taxon>
        <taxon>Fungi</taxon>
        <taxon>Dikarya</taxon>
        <taxon>Basidiomycota</taxon>
        <taxon>Agaricomycotina</taxon>
        <taxon>Agaricomycetes</taxon>
        <taxon>Cantharellales</taxon>
        <taxon>Ceratobasidiaceae</taxon>
        <taxon>Rhizoctonia</taxon>
    </lineage>
</organism>